<evidence type="ECO:0000256" key="1">
    <source>
        <dbReference type="SAM" id="Phobius"/>
    </source>
</evidence>
<evidence type="ECO:0008006" key="3">
    <source>
        <dbReference type="Google" id="ProtNLM"/>
    </source>
</evidence>
<evidence type="ECO:0000313" key="2">
    <source>
        <dbReference type="EMBL" id="KKO08859.1"/>
    </source>
</evidence>
<feature type="transmembrane region" description="Helical" evidence="1">
    <location>
        <begin position="6"/>
        <end position="24"/>
    </location>
</feature>
<name>A0A0F9YVJ0_9ZZZZ</name>
<protein>
    <recommendedName>
        <fullName evidence="3">Twin transmembrane helix small protein</fullName>
    </recommendedName>
</protein>
<dbReference type="AlphaFoldDB" id="A0A0F9YVJ0"/>
<accession>A0A0F9YVJ0</accession>
<gene>
    <name evidence="2" type="ORF">LCGC14_0039780</name>
</gene>
<sequence>MLRVIIILLLVAIVVSLVAGYVFFYKDQGRSKRVMYALGVRVTLAVILMICVFYGISTGQLSFGAPWS</sequence>
<keyword evidence="1" id="KW-1133">Transmembrane helix</keyword>
<dbReference type="EMBL" id="LAZR01000008">
    <property type="protein sequence ID" value="KKO08859.1"/>
    <property type="molecule type" value="Genomic_DNA"/>
</dbReference>
<comment type="caution">
    <text evidence="2">The sequence shown here is derived from an EMBL/GenBank/DDBJ whole genome shotgun (WGS) entry which is preliminary data.</text>
</comment>
<organism evidence="2">
    <name type="scientific">marine sediment metagenome</name>
    <dbReference type="NCBI Taxonomy" id="412755"/>
    <lineage>
        <taxon>unclassified sequences</taxon>
        <taxon>metagenomes</taxon>
        <taxon>ecological metagenomes</taxon>
    </lineage>
</organism>
<proteinExistence type="predicted"/>
<dbReference type="InterPro" id="IPR021313">
    <property type="entry name" value="DUF2909"/>
</dbReference>
<keyword evidence="1" id="KW-0472">Membrane</keyword>
<reference evidence="2" key="1">
    <citation type="journal article" date="2015" name="Nature">
        <title>Complex archaea that bridge the gap between prokaryotes and eukaryotes.</title>
        <authorList>
            <person name="Spang A."/>
            <person name="Saw J.H."/>
            <person name="Jorgensen S.L."/>
            <person name="Zaremba-Niedzwiedzka K."/>
            <person name="Martijn J."/>
            <person name="Lind A.E."/>
            <person name="van Eijk R."/>
            <person name="Schleper C."/>
            <person name="Guy L."/>
            <person name="Ettema T.J."/>
        </authorList>
    </citation>
    <scope>NUCLEOTIDE SEQUENCE</scope>
</reference>
<keyword evidence="1" id="KW-0812">Transmembrane</keyword>
<feature type="transmembrane region" description="Helical" evidence="1">
    <location>
        <begin position="36"/>
        <end position="56"/>
    </location>
</feature>
<dbReference type="Pfam" id="PF11137">
    <property type="entry name" value="DUF2909"/>
    <property type="match status" value="1"/>
</dbReference>